<evidence type="ECO:0000313" key="1">
    <source>
        <dbReference type="EMBL" id="CAJ2672388.1"/>
    </source>
</evidence>
<comment type="caution">
    <text evidence="1">The sequence shown here is derived from an EMBL/GenBank/DDBJ whole genome shotgun (WGS) entry which is preliminary data.</text>
</comment>
<protein>
    <submittedName>
        <fullName evidence="1">Uncharacterized protein</fullName>
    </submittedName>
</protein>
<sequence length="87" mass="10278">MTHLVLGLIADNELDRININPFFSIHSKAKIQQSISQNHGTILIKYYLMDENDQIFKPDLYSNIVLNPFHLSWYFLQNYYSKKTVTI</sequence>
<feature type="non-terminal residue" evidence="1">
    <location>
        <position position="87"/>
    </location>
</feature>
<evidence type="ECO:0000313" key="2">
    <source>
        <dbReference type="Proteomes" id="UP001177021"/>
    </source>
</evidence>
<proteinExistence type="predicted"/>
<accession>A0ACB0LSU6</accession>
<feature type="non-terminal residue" evidence="1">
    <location>
        <position position="1"/>
    </location>
</feature>
<organism evidence="1 2">
    <name type="scientific">Trifolium pratense</name>
    <name type="common">Red clover</name>
    <dbReference type="NCBI Taxonomy" id="57577"/>
    <lineage>
        <taxon>Eukaryota</taxon>
        <taxon>Viridiplantae</taxon>
        <taxon>Streptophyta</taxon>
        <taxon>Embryophyta</taxon>
        <taxon>Tracheophyta</taxon>
        <taxon>Spermatophyta</taxon>
        <taxon>Magnoliopsida</taxon>
        <taxon>eudicotyledons</taxon>
        <taxon>Gunneridae</taxon>
        <taxon>Pentapetalae</taxon>
        <taxon>rosids</taxon>
        <taxon>fabids</taxon>
        <taxon>Fabales</taxon>
        <taxon>Fabaceae</taxon>
        <taxon>Papilionoideae</taxon>
        <taxon>50 kb inversion clade</taxon>
        <taxon>NPAAA clade</taxon>
        <taxon>Hologalegina</taxon>
        <taxon>IRL clade</taxon>
        <taxon>Trifolieae</taxon>
        <taxon>Trifolium</taxon>
    </lineage>
</organism>
<keyword evidence="2" id="KW-1185">Reference proteome</keyword>
<reference evidence="1" key="1">
    <citation type="submission" date="2023-10" db="EMBL/GenBank/DDBJ databases">
        <authorList>
            <person name="Rodriguez Cubillos JULIANA M."/>
            <person name="De Vega J."/>
        </authorList>
    </citation>
    <scope>NUCLEOTIDE SEQUENCE</scope>
</reference>
<dbReference type="Proteomes" id="UP001177021">
    <property type="component" value="Unassembled WGS sequence"/>
</dbReference>
<gene>
    <name evidence="1" type="ORF">MILVUS5_LOCUS36024</name>
</gene>
<dbReference type="EMBL" id="CASHSV030000615">
    <property type="protein sequence ID" value="CAJ2672388.1"/>
    <property type="molecule type" value="Genomic_DNA"/>
</dbReference>
<name>A0ACB0LSU6_TRIPR</name>